<dbReference type="OrthoDB" id="5958943at2759"/>
<organism evidence="2 3">
    <name type="scientific">Rhinocladiella mackenziei CBS 650.93</name>
    <dbReference type="NCBI Taxonomy" id="1442369"/>
    <lineage>
        <taxon>Eukaryota</taxon>
        <taxon>Fungi</taxon>
        <taxon>Dikarya</taxon>
        <taxon>Ascomycota</taxon>
        <taxon>Pezizomycotina</taxon>
        <taxon>Eurotiomycetes</taxon>
        <taxon>Chaetothyriomycetidae</taxon>
        <taxon>Chaetothyriales</taxon>
        <taxon>Herpotrichiellaceae</taxon>
        <taxon>Rhinocladiella</taxon>
    </lineage>
</organism>
<dbReference type="STRING" id="1442369.A0A0D2J4Q6"/>
<dbReference type="Proteomes" id="UP000053617">
    <property type="component" value="Unassembled WGS sequence"/>
</dbReference>
<feature type="transmembrane region" description="Helical" evidence="1">
    <location>
        <begin position="431"/>
        <end position="454"/>
    </location>
</feature>
<keyword evidence="1" id="KW-0812">Transmembrane</keyword>
<evidence type="ECO:0000256" key="1">
    <source>
        <dbReference type="SAM" id="Phobius"/>
    </source>
</evidence>
<evidence type="ECO:0000313" key="3">
    <source>
        <dbReference type="Proteomes" id="UP000053617"/>
    </source>
</evidence>
<keyword evidence="1" id="KW-0472">Membrane</keyword>
<dbReference type="EMBL" id="KN847479">
    <property type="protein sequence ID" value="KIX03975.1"/>
    <property type="molecule type" value="Genomic_DNA"/>
</dbReference>
<name>A0A0D2J4Q6_9EURO</name>
<dbReference type="VEuPathDB" id="FungiDB:Z518_07528"/>
<protein>
    <recommendedName>
        <fullName evidence="4">Transcription factor domain-containing protein</fullName>
    </recommendedName>
</protein>
<reference evidence="2 3" key="1">
    <citation type="submission" date="2015-01" db="EMBL/GenBank/DDBJ databases">
        <title>The Genome Sequence of Rhinocladiella mackenzie CBS 650.93.</title>
        <authorList>
            <consortium name="The Broad Institute Genomics Platform"/>
            <person name="Cuomo C."/>
            <person name="de Hoog S."/>
            <person name="Gorbushina A."/>
            <person name="Stielow B."/>
            <person name="Teixiera M."/>
            <person name="Abouelleil A."/>
            <person name="Chapman S.B."/>
            <person name="Priest M."/>
            <person name="Young S.K."/>
            <person name="Wortman J."/>
            <person name="Nusbaum C."/>
            <person name="Birren B."/>
        </authorList>
    </citation>
    <scope>NUCLEOTIDE SEQUENCE [LARGE SCALE GENOMIC DNA]</scope>
    <source>
        <strain evidence="2 3">CBS 650.93</strain>
    </source>
</reference>
<keyword evidence="3" id="KW-1185">Reference proteome</keyword>
<sequence>MISRIVVKLDNYSNTSNSLSPLHAAHREDNIPSHSEIRANDNRLLNEALMNAIYAYSARWLPLRSAIQDSAGSDATDAKRVEQDVRDHLWRRARTSMFSAMSRPSYRAVLALLLVSLTEMPLDNDDQGFNDLCSRMVLSHLNFLQSVHESPGLRPLARHTMVLPLSALGITYPVSSQITDLDAEKRQHMQDTIFWLGVMNDTRMSLMWQSPSLLLPCEFGDRKVWNFIRQRTVIFDNSFRTLHGSQIPLDPRVVTILLQHASACKTMYLSVINRFCDALFHHNVSDTVEEAAQRIIDESARFHDVFDDLLSICARDYLTMPKRSQLNYVLLMAHYHLGSLILADILDKIEAVPESLRNPFLSRHYACQGVVNALSLILQLDRHSDPDSVYSSLFLLDPVPELMVEVLSRTGSAIFLLHDKGLVAPSPAQTMLSVVMTVLSILSQISVTASLVLLSMTQRNVEHKLKIRDDYLYTPISSNAEMSWALSTCDRHFVDEFLQEMKIQASVDGSILERTIRKYEDTAEIRDTLRQHQPSRCT</sequence>
<proteinExistence type="predicted"/>
<dbReference type="GeneID" id="25295599"/>
<evidence type="ECO:0008006" key="4">
    <source>
        <dbReference type="Google" id="ProtNLM"/>
    </source>
</evidence>
<dbReference type="RefSeq" id="XP_013271111.1">
    <property type="nucleotide sequence ID" value="XM_013415657.1"/>
</dbReference>
<dbReference type="HOGENOM" id="CLU_023801_0_0_1"/>
<accession>A0A0D2J4Q6</accession>
<gene>
    <name evidence="2" type="ORF">Z518_07528</name>
</gene>
<evidence type="ECO:0000313" key="2">
    <source>
        <dbReference type="EMBL" id="KIX03975.1"/>
    </source>
</evidence>
<keyword evidence="1" id="KW-1133">Transmembrane helix</keyword>
<dbReference type="AlphaFoldDB" id="A0A0D2J4Q6"/>